<sequence length="229" mass="26486">MARKHSREAESRDERDLIDDILKLWVMARIQTRSERICGSETIGIGPQLQDPDRHDYNRIPVPPIISAQITIIVEAMFFKPLQAQIRKRLERLIATKSPGSWFTIYLVCMLLLHNCALITEYHSKKAKTLRLSQRYAMADLVADLHGSANILLTYYHCCIKGNAPFAAGSRSTRDIEAAKLSKNQIGFLVWSHEQSRGMVPLFKEIADKHMFHHEYYFISQLFDDQWIL</sequence>
<dbReference type="PANTHER" id="PTHR35392:SF3">
    <property type="entry name" value="ZN(2)-C6 FUNGAL-TYPE DOMAIN-CONTAINING PROTEIN"/>
    <property type="match status" value="1"/>
</dbReference>
<name>A0A423X6Z8_9PEZI</name>
<dbReference type="STRING" id="1230097.A0A423X6Z8"/>
<dbReference type="InParanoid" id="A0A423X6Z8"/>
<evidence type="ECO:0000313" key="1">
    <source>
        <dbReference type="EMBL" id="ROW11781.1"/>
    </source>
</evidence>
<evidence type="ECO:0000313" key="2">
    <source>
        <dbReference type="Proteomes" id="UP000285146"/>
    </source>
</evidence>
<comment type="caution">
    <text evidence="1">The sequence shown here is derived from an EMBL/GenBank/DDBJ whole genome shotgun (WGS) entry which is preliminary data.</text>
</comment>
<dbReference type="OrthoDB" id="5362630at2759"/>
<keyword evidence="2" id="KW-1185">Reference proteome</keyword>
<proteinExistence type="predicted"/>
<dbReference type="AlphaFoldDB" id="A0A423X6Z8"/>
<accession>A0A423X6Z8</accession>
<dbReference type="InterPro" id="IPR052973">
    <property type="entry name" value="Fungal_sec-metab_reg_TF"/>
</dbReference>
<dbReference type="Proteomes" id="UP000285146">
    <property type="component" value="Unassembled WGS sequence"/>
</dbReference>
<organism evidence="1 2">
    <name type="scientific">Cytospora leucostoma</name>
    <dbReference type="NCBI Taxonomy" id="1230097"/>
    <lineage>
        <taxon>Eukaryota</taxon>
        <taxon>Fungi</taxon>
        <taxon>Dikarya</taxon>
        <taxon>Ascomycota</taxon>
        <taxon>Pezizomycotina</taxon>
        <taxon>Sordariomycetes</taxon>
        <taxon>Sordariomycetidae</taxon>
        <taxon>Diaporthales</taxon>
        <taxon>Cytosporaceae</taxon>
        <taxon>Cytospora</taxon>
    </lineage>
</organism>
<reference evidence="1 2" key="1">
    <citation type="submission" date="2015-09" db="EMBL/GenBank/DDBJ databases">
        <title>Host preference determinants of Valsa canker pathogens revealed by comparative genomics.</title>
        <authorList>
            <person name="Yin Z."/>
            <person name="Huang L."/>
        </authorList>
    </citation>
    <scope>NUCLEOTIDE SEQUENCE [LARGE SCALE GENOMIC DNA]</scope>
    <source>
        <strain evidence="1 2">SXYLt</strain>
    </source>
</reference>
<dbReference type="PANTHER" id="PTHR35392">
    <property type="entry name" value="ZN(II)2CYS6 TRANSCRIPTION FACTOR (EUROFUNG)-RELATED-RELATED"/>
    <property type="match status" value="1"/>
</dbReference>
<gene>
    <name evidence="1" type="ORF">VPNG_04931</name>
</gene>
<protein>
    <submittedName>
        <fullName evidence="1">Uncharacterized protein</fullName>
    </submittedName>
</protein>
<dbReference type="EMBL" id="LKEB01000025">
    <property type="protein sequence ID" value="ROW11781.1"/>
    <property type="molecule type" value="Genomic_DNA"/>
</dbReference>